<keyword evidence="1" id="KW-0472">Membrane</keyword>
<dbReference type="STRING" id="361077.A0A152A5E7"/>
<keyword evidence="1" id="KW-0812">Transmembrane</keyword>
<keyword evidence="3" id="KW-1185">Reference proteome</keyword>
<accession>A0A152A5E7</accession>
<dbReference type="EMBL" id="LODT01000006">
    <property type="protein sequence ID" value="KYR01449.1"/>
    <property type="molecule type" value="Genomic_DNA"/>
</dbReference>
<keyword evidence="1" id="KW-1133">Transmembrane helix</keyword>
<feature type="transmembrane region" description="Helical" evidence="1">
    <location>
        <begin position="143"/>
        <end position="161"/>
    </location>
</feature>
<proteinExistence type="predicted"/>
<dbReference type="Proteomes" id="UP000076078">
    <property type="component" value="Unassembled WGS sequence"/>
</dbReference>
<reference evidence="2 3" key="1">
    <citation type="submission" date="2015-12" db="EMBL/GenBank/DDBJ databases">
        <title>Dictyostelia acquired genes for synthesis and detection of signals that induce cell-type specialization by lateral gene transfer from prokaryotes.</title>
        <authorList>
            <person name="Gloeckner G."/>
            <person name="Schaap P."/>
        </authorList>
    </citation>
    <scope>NUCLEOTIDE SEQUENCE [LARGE SCALE GENOMIC DNA]</scope>
    <source>
        <strain evidence="2 3">TK</strain>
    </source>
</reference>
<gene>
    <name evidence="2" type="ORF">DLAC_01430</name>
</gene>
<name>A0A152A5E7_TIELA</name>
<protein>
    <submittedName>
        <fullName evidence="2">Uncharacterized protein</fullName>
    </submittedName>
</protein>
<dbReference type="OrthoDB" id="10515138at2759"/>
<dbReference type="InParanoid" id="A0A152A5E7"/>
<dbReference type="OMA" id="STHYCAS"/>
<dbReference type="Pfam" id="PF02466">
    <property type="entry name" value="Tim17"/>
    <property type="match status" value="1"/>
</dbReference>
<evidence type="ECO:0000313" key="3">
    <source>
        <dbReference type="Proteomes" id="UP000076078"/>
    </source>
</evidence>
<sequence length="169" mass="17875">MVKDTDLSIQDTDEDYIKKTVPKGVEFQPLNELPESESNLILYTGVSYLGGAFIGSQVGFTKGILHAISLPEKAKFKNRVGAFLDTTGSTTGRVATNLAAGVFLFGCLKKLLSGTGIQEESIMSSTIAGATIGVLHRAPKGPIHIGIGGVIGATIGYILSLNSRHIKRQ</sequence>
<dbReference type="AlphaFoldDB" id="A0A152A5E7"/>
<evidence type="ECO:0000313" key="2">
    <source>
        <dbReference type="EMBL" id="KYR01449.1"/>
    </source>
</evidence>
<comment type="caution">
    <text evidence="2">The sequence shown here is derived from an EMBL/GenBank/DDBJ whole genome shotgun (WGS) entry which is preliminary data.</text>
</comment>
<evidence type="ECO:0000256" key="1">
    <source>
        <dbReference type="SAM" id="Phobius"/>
    </source>
</evidence>
<dbReference type="FunCoup" id="A0A152A5E7">
    <property type="interactions" value="2"/>
</dbReference>
<organism evidence="2 3">
    <name type="scientific">Tieghemostelium lacteum</name>
    <name type="common">Slime mold</name>
    <name type="synonym">Dictyostelium lacteum</name>
    <dbReference type="NCBI Taxonomy" id="361077"/>
    <lineage>
        <taxon>Eukaryota</taxon>
        <taxon>Amoebozoa</taxon>
        <taxon>Evosea</taxon>
        <taxon>Eumycetozoa</taxon>
        <taxon>Dictyostelia</taxon>
        <taxon>Dictyosteliales</taxon>
        <taxon>Raperosteliaceae</taxon>
        <taxon>Tieghemostelium</taxon>
    </lineage>
</organism>